<dbReference type="OrthoDB" id="2148418at2759"/>
<dbReference type="GO" id="GO:0005516">
    <property type="term" value="F:calmodulin binding"/>
    <property type="evidence" value="ECO:0007669"/>
    <property type="project" value="UniProtKB-KW"/>
</dbReference>
<dbReference type="GO" id="GO:0051295">
    <property type="term" value="P:establishment of meiotic spindle localization"/>
    <property type="evidence" value="ECO:0007669"/>
    <property type="project" value="TreeGrafter"/>
</dbReference>
<dbReference type="InParanoid" id="B7FYU7"/>
<accession>B7FYU7</accession>
<dbReference type="GeneID" id="7201084"/>
<keyword evidence="7" id="KW-1185">Reference proteome</keyword>
<evidence type="ECO:0000256" key="2">
    <source>
        <dbReference type="ARBA" id="ARBA00022490"/>
    </source>
</evidence>
<dbReference type="HOGENOM" id="CLU_349679_0_0_1"/>
<evidence type="ECO:0000313" key="7">
    <source>
        <dbReference type="Proteomes" id="UP000000759"/>
    </source>
</evidence>
<feature type="region of interest" description="Disordered" evidence="5">
    <location>
        <begin position="137"/>
        <end position="199"/>
    </location>
</feature>
<dbReference type="Proteomes" id="UP000000759">
    <property type="component" value="Chromosome 8"/>
</dbReference>
<evidence type="ECO:0000256" key="1">
    <source>
        <dbReference type="ARBA" id="ARBA00004496"/>
    </source>
</evidence>
<dbReference type="GO" id="GO:0007051">
    <property type="term" value="P:spindle organization"/>
    <property type="evidence" value="ECO:0007669"/>
    <property type="project" value="TreeGrafter"/>
</dbReference>
<name>B7FYU7_PHATC</name>
<dbReference type="PaxDb" id="2850-Phatr45834"/>
<evidence type="ECO:0000256" key="4">
    <source>
        <dbReference type="ARBA" id="ARBA00022860"/>
    </source>
</evidence>
<dbReference type="GO" id="GO:0005737">
    <property type="term" value="C:cytoplasm"/>
    <property type="evidence" value="ECO:0007669"/>
    <property type="project" value="UniProtKB-SubCell"/>
</dbReference>
<reference evidence="6 7" key="1">
    <citation type="journal article" date="2008" name="Nature">
        <title>The Phaeodactylum genome reveals the evolutionary history of diatom genomes.</title>
        <authorList>
            <person name="Bowler C."/>
            <person name="Allen A.E."/>
            <person name="Badger J.H."/>
            <person name="Grimwood J."/>
            <person name="Jabbari K."/>
            <person name="Kuo A."/>
            <person name="Maheswari U."/>
            <person name="Martens C."/>
            <person name="Maumus F."/>
            <person name="Otillar R.P."/>
            <person name="Rayko E."/>
            <person name="Salamov A."/>
            <person name="Vandepoele K."/>
            <person name="Beszteri B."/>
            <person name="Gruber A."/>
            <person name="Heijde M."/>
            <person name="Katinka M."/>
            <person name="Mock T."/>
            <person name="Valentin K."/>
            <person name="Verret F."/>
            <person name="Berges J.A."/>
            <person name="Brownlee C."/>
            <person name="Cadoret J.P."/>
            <person name="Chiovitti A."/>
            <person name="Choi C.J."/>
            <person name="Coesel S."/>
            <person name="De Martino A."/>
            <person name="Detter J.C."/>
            <person name="Durkin C."/>
            <person name="Falciatore A."/>
            <person name="Fournet J."/>
            <person name="Haruta M."/>
            <person name="Huysman M.J."/>
            <person name="Jenkins B.D."/>
            <person name="Jiroutova K."/>
            <person name="Jorgensen R.E."/>
            <person name="Joubert Y."/>
            <person name="Kaplan A."/>
            <person name="Kroger N."/>
            <person name="Kroth P.G."/>
            <person name="La Roche J."/>
            <person name="Lindquist E."/>
            <person name="Lommer M."/>
            <person name="Martin-Jezequel V."/>
            <person name="Lopez P.J."/>
            <person name="Lucas S."/>
            <person name="Mangogna M."/>
            <person name="McGinnis K."/>
            <person name="Medlin L.K."/>
            <person name="Montsant A."/>
            <person name="Oudot-Le Secq M.P."/>
            <person name="Napoli C."/>
            <person name="Obornik M."/>
            <person name="Parker M.S."/>
            <person name="Petit J.L."/>
            <person name="Porcel B.M."/>
            <person name="Poulsen N."/>
            <person name="Robison M."/>
            <person name="Rychlewski L."/>
            <person name="Rynearson T.A."/>
            <person name="Schmutz J."/>
            <person name="Shapiro H."/>
            <person name="Siaut M."/>
            <person name="Stanley M."/>
            <person name="Sussman M.R."/>
            <person name="Taylor A.R."/>
            <person name="Vardi A."/>
            <person name="von Dassow P."/>
            <person name="Vyverman W."/>
            <person name="Willis A."/>
            <person name="Wyrwicz L.S."/>
            <person name="Rokhsar D.S."/>
            <person name="Weissenbach J."/>
            <person name="Armbrust E.V."/>
            <person name="Green B.R."/>
            <person name="Van de Peer Y."/>
            <person name="Grigoriev I.V."/>
        </authorList>
    </citation>
    <scope>NUCLEOTIDE SEQUENCE [LARGE SCALE GENOMIC DNA]</scope>
    <source>
        <strain evidence="6 7">CCAP 1055/1</strain>
    </source>
</reference>
<evidence type="ECO:0000256" key="5">
    <source>
        <dbReference type="SAM" id="MobiDB-lite"/>
    </source>
</evidence>
<comment type="subcellular location">
    <subcellularLocation>
        <location evidence="1">Cytoplasm</location>
    </subcellularLocation>
</comment>
<feature type="compositionally biased region" description="Acidic residues" evidence="5">
    <location>
        <begin position="172"/>
        <end position="191"/>
    </location>
</feature>
<keyword evidence="3" id="KW-0677">Repeat</keyword>
<dbReference type="GO" id="GO:0000922">
    <property type="term" value="C:spindle pole"/>
    <property type="evidence" value="ECO:0007669"/>
    <property type="project" value="TreeGrafter"/>
</dbReference>
<dbReference type="RefSeq" id="XP_002180230.1">
    <property type="nucleotide sequence ID" value="XM_002180194.1"/>
</dbReference>
<dbReference type="KEGG" id="pti:PHATRDRAFT_45834"/>
<evidence type="ECO:0000256" key="3">
    <source>
        <dbReference type="ARBA" id="ARBA00022737"/>
    </source>
</evidence>
<dbReference type="SMART" id="SM00015">
    <property type="entry name" value="IQ"/>
    <property type="match status" value="6"/>
</dbReference>
<dbReference type="AlphaFoldDB" id="B7FYU7"/>
<proteinExistence type="predicted"/>
<dbReference type="InterPro" id="IPR000048">
    <property type="entry name" value="IQ_motif_EF-hand-BS"/>
</dbReference>
<dbReference type="GO" id="GO:0000278">
    <property type="term" value="P:mitotic cell cycle"/>
    <property type="evidence" value="ECO:0007669"/>
    <property type="project" value="TreeGrafter"/>
</dbReference>
<keyword evidence="4" id="KW-0112">Calmodulin-binding</keyword>
<sequence>MSDYGPEVQVNAALAFTSPTNLTTRRFGGRRIIIKRLTSPAPRNVTVKRAQKGQIEQHALNEAFSGLSKEASHRNEARDNTQGINLHGRVSQVALSSKIAMGAKTQATQFSDVLQNEALDQMQENPLPIFMKTQPSQIQALSARRDNSSKPSGRRENRPASIDPRFSISEDSSGEDDDKTDVDFTSADEEASFTTSEESSFYSHEQDVWGNSRDILDEIEEAMRLRRIFGHGKTKDSEKAASTTLSNFLPEERLNGYLLKLRIKRTNAASQIQRFLRGCIVRARVKQAVCDLMNESFLRMGLPSSPDRRAVVQRSQKGNNLAFRSLYQKRNLALLAAVQQFRRVVEKAERKIDAFLCFESYIAKTKERAEFAREVLVYQSALKIQATWCNFNERKRIAVGGRALLRLQAHIRGTMERLKYRQVMHSVRRIQCMYRDRLLKETMGRMNDRICEGVSGERKAMASWKIQHFLRRVWMQRLVRRMRFRQSMGHDLATRRLTATRMVWQAILGWALKWKFQRLVRNTVRMQAAIRRESSVRTYRKAVAARRILRFSRSIQLQVAIRRFLIRLSFGDDLNTRHRNAAIVVQRIFRGWYVTNMYRQILQSILSVQTVARRYLASSSLGVAIQACCTVQSAYRRYIERQRSAVVIQAACRRYSSVQLLCAALRACRIIQWHWHHRIICQRSAIVVQNAYRSLASIHAASTVCKNFAVYLPTLRIGPQGSCLNVFLLENPIELAALLSSQKVRNCTTKSHPSPCCNLSFSYSKGGKSNHTRSLALFSEPAAIGGNPKRFLSDDSNNDTEETCKTYRKVLHGVRTVQAIWHDYYYMGWRAHRLRTMIKFQNLRRAPKAVLPRRSSPSQQGVLDYSTVADIFSGEEEDIQAIRIVASE</sequence>
<protein>
    <submittedName>
        <fullName evidence="6">Uncharacterized protein</fullName>
    </submittedName>
</protein>
<organism evidence="6 7">
    <name type="scientific">Phaeodactylum tricornutum (strain CCAP 1055/1)</name>
    <dbReference type="NCBI Taxonomy" id="556484"/>
    <lineage>
        <taxon>Eukaryota</taxon>
        <taxon>Sar</taxon>
        <taxon>Stramenopiles</taxon>
        <taxon>Ochrophyta</taxon>
        <taxon>Bacillariophyta</taxon>
        <taxon>Bacillariophyceae</taxon>
        <taxon>Bacillariophycidae</taxon>
        <taxon>Naviculales</taxon>
        <taxon>Phaeodactylaceae</taxon>
        <taxon>Phaeodactylum</taxon>
    </lineage>
</organism>
<gene>
    <name evidence="6" type="ORF">PHATRDRAFT_45834</name>
</gene>
<reference evidence="7" key="2">
    <citation type="submission" date="2008-08" db="EMBL/GenBank/DDBJ databases">
        <authorList>
            <consortium name="Diatom Consortium"/>
            <person name="Grigoriev I."/>
            <person name="Grimwood J."/>
            <person name="Kuo A."/>
            <person name="Otillar R.P."/>
            <person name="Salamov A."/>
            <person name="Detter J.C."/>
            <person name="Lindquist E."/>
            <person name="Shapiro H."/>
            <person name="Lucas S."/>
            <person name="Glavina del Rio T."/>
            <person name="Pitluck S."/>
            <person name="Rokhsar D."/>
            <person name="Bowler C."/>
        </authorList>
    </citation>
    <scope>GENOME REANNOTATION</scope>
    <source>
        <strain evidence="7">CCAP 1055/1</strain>
    </source>
</reference>
<keyword evidence="2" id="KW-0963">Cytoplasm</keyword>
<dbReference type="PANTHER" id="PTHR22706">
    <property type="entry name" value="ASSEMBLY FACTOR FOR SPINDLE MICROTUBULES"/>
    <property type="match status" value="1"/>
</dbReference>
<dbReference type="InterPro" id="IPR051185">
    <property type="entry name" value="ASPM"/>
</dbReference>
<feature type="compositionally biased region" description="Basic and acidic residues" evidence="5">
    <location>
        <begin position="143"/>
        <end position="158"/>
    </location>
</feature>
<dbReference type="EMBL" id="CM000611">
    <property type="protein sequence ID" value="EEC48421.1"/>
    <property type="molecule type" value="Genomic_DNA"/>
</dbReference>
<evidence type="ECO:0000313" key="6">
    <source>
        <dbReference type="EMBL" id="EEC48421.1"/>
    </source>
</evidence>
<dbReference type="PANTHER" id="PTHR22706:SF1">
    <property type="entry name" value="ASSEMBLY FACTOR FOR SPINDLE MICROTUBULES"/>
    <property type="match status" value="1"/>
</dbReference>
<dbReference type="PROSITE" id="PS50096">
    <property type="entry name" value="IQ"/>
    <property type="match status" value="3"/>
</dbReference>